<evidence type="ECO:0000313" key="7">
    <source>
        <dbReference type="EMBL" id="GAA4890273.1"/>
    </source>
</evidence>
<reference evidence="8" key="1">
    <citation type="journal article" date="2019" name="Int. J. Syst. Evol. Microbiol.">
        <title>The Global Catalogue of Microorganisms (GCM) 10K type strain sequencing project: providing services to taxonomists for standard genome sequencing and annotation.</title>
        <authorList>
            <consortium name="The Broad Institute Genomics Platform"/>
            <consortium name="The Broad Institute Genome Sequencing Center for Infectious Disease"/>
            <person name="Wu L."/>
            <person name="Ma J."/>
        </authorList>
    </citation>
    <scope>NUCLEOTIDE SEQUENCE [LARGE SCALE GENOMIC DNA]</scope>
    <source>
        <strain evidence="8">JCM 18401</strain>
    </source>
</reference>
<evidence type="ECO:0000259" key="6">
    <source>
        <dbReference type="Pfam" id="PF01593"/>
    </source>
</evidence>
<dbReference type="EMBL" id="BAABJZ010000082">
    <property type="protein sequence ID" value="GAA4890273.1"/>
    <property type="molecule type" value="Genomic_DNA"/>
</dbReference>
<evidence type="ECO:0000256" key="3">
    <source>
        <dbReference type="ARBA" id="ARBA00022827"/>
    </source>
</evidence>
<evidence type="ECO:0000256" key="2">
    <source>
        <dbReference type="ARBA" id="ARBA00022729"/>
    </source>
</evidence>
<dbReference type="Gene3D" id="3.50.50.60">
    <property type="entry name" value="FAD/NAD(P)-binding domain"/>
    <property type="match status" value="2"/>
</dbReference>
<dbReference type="RefSeq" id="WP_345335680.1">
    <property type="nucleotide sequence ID" value="NZ_BAABJZ010000082.1"/>
</dbReference>
<feature type="domain" description="Amine oxidase" evidence="6">
    <location>
        <begin position="14"/>
        <end position="492"/>
    </location>
</feature>
<dbReference type="Proteomes" id="UP001499988">
    <property type="component" value="Unassembled WGS sequence"/>
</dbReference>
<evidence type="ECO:0000256" key="4">
    <source>
        <dbReference type="ARBA" id="ARBA00022857"/>
    </source>
</evidence>
<evidence type="ECO:0000313" key="8">
    <source>
        <dbReference type="Proteomes" id="UP001499988"/>
    </source>
</evidence>
<dbReference type="InterPro" id="IPR002937">
    <property type="entry name" value="Amino_oxidase"/>
</dbReference>
<sequence length="507" mass="55524">MEEFDAVVIGAGNAGLTAAAALQLSGQRTLLLERHNIPGGCATSFVRGEFEFEVALHQLSGLGPQDKPFVMRQMFQSLGIMDKVEFVQEHELYRYVVPGEIDITLPASWSGLRDTLKTHFRHEAAGIDRFLALCEGIATERFAILPEIAKRNDPELLKARCPLFAQYGMQPASEILDELFTSQAIRSVVGAYWCYLGLPPSQLPFADLAMVLYAYATFKPWHVKGGSQALSNALLESFLNAGGSVQFNCAAQRIETEHGRVCAVHTEHGARIACDIVISNASSVVTYHDLLDGEAPPEVVRQDFRSRRIGTSAFVLYIGLDCPPEQLGIPCASSFICNHLDEEKAYARMKTLDAPEHTMLTCYNIDDPDFAPSGKSVVSLVCLQYGAAWDDVAADDYFDTKYALADQLLLQAEQVYPGLRAHIEQMEVATPKTMMRYLNTPGGAIYGFEQNAADSPLVRGHINVIPGLYLAGSWTSMGGFQPTYMAGFSAAEIALKARHNAEESAHA</sequence>
<keyword evidence="1" id="KW-0285">Flavoprotein</keyword>
<proteinExistence type="predicted"/>
<accession>A0ABP9EZ08</accession>
<gene>
    <name evidence="7" type="ORF">GCM10023333_24390</name>
</gene>
<protein>
    <submittedName>
        <fullName evidence="7">FAD-dependent oxidoreductase</fullName>
    </submittedName>
</protein>
<dbReference type="InterPro" id="IPR036188">
    <property type="entry name" value="FAD/NAD-bd_sf"/>
</dbReference>
<organism evidence="7 8">
    <name type="scientific">Ferrimonas pelagia</name>
    <dbReference type="NCBI Taxonomy" id="1177826"/>
    <lineage>
        <taxon>Bacteria</taxon>
        <taxon>Pseudomonadati</taxon>
        <taxon>Pseudomonadota</taxon>
        <taxon>Gammaproteobacteria</taxon>
        <taxon>Alteromonadales</taxon>
        <taxon>Ferrimonadaceae</taxon>
        <taxon>Ferrimonas</taxon>
    </lineage>
</organism>
<keyword evidence="4" id="KW-0521">NADP</keyword>
<dbReference type="PANTHER" id="PTHR46091:SF3">
    <property type="entry name" value="AMINE OXIDASE DOMAIN-CONTAINING PROTEIN"/>
    <property type="match status" value="1"/>
</dbReference>
<comment type="caution">
    <text evidence="7">The sequence shown here is derived from an EMBL/GenBank/DDBJ whole genome shotgun (WGS) entry which is preliminary data.</text>
</comment>
<dbReference type="SUPFAM" id="SSF51905">
    <property type="entry name" value="FAD/NAD(P)-binding domain"/>
    <property type="match status" value="1"/>
</dbReference>
<dbReference type="InterPro" id="IPR052206">
    <property type="entry name" value="Retinol_saturase"/>
</dbReference>
<name>A0ABP9EZ08_9GAMM</name>
<dbReference type="PANTHER" id="PTHR46091">
    <property type="entry name" value="BLR7054 PROTEIN"/>
    <property type="match status" value="1"/>
</dbReference>
<evidence type="ECO:0000256" key="5">
    <source>
        <dbReference type="ARBA" id="ARBA00023027"/>
    </source>
</evidence>
<evidence type="ECO:0000256" key="1">
    <source>
        <dbReference type="ARBA" id="ARBA00022630"/>
    </source>
</evidence>
<keyword evidence="2" id="KW-0732">Signal</keyword>
<keyword evidence="8" id="KW-1185">Reference proteome</keyword>
<dbReference type="Pfam" id="PF01593">
    <property type="entry name" value="Amino_oxidase"/>
    <property type="match status" value="1"/>
</dbReference>
<keyword evidence="3" id="KW-0274">FAD</keyword>
<keyword evidence="5" id="KW-0520">NAD</keyword>